<feature type="compositionally biased region" description="Low complexity" evidence="1">
    <location>
        <begin position="202"/>
        <end position="217"/>
    </location>
</feature>
<dbReference type="AlphaFoldDB" id="A0A5A7Q8W9"/>
<dbReference type="Proteomes" id="UP000325081">
    <property type="component" value="Unassembled WGS sequence"/>
</dbReference>
<keyword evidence="3" id="KW-1185">Reference proteome</keyword>
<accession>A0A5A7Q8W9</accession>
<feature type="region of interest" description="Disordered" evidence="1">
    <location>
        <begin position="168"/>
        <end position="219"/>
    </location>
</feature>
<proteinExistence type="predicted"/>
<dbReference type="EMBL" id="BKCP01005905">
    <property type="protein sequence ID" value="GER40501.1"/>
    <property type="molecule type" value="Genomic_DNA"/>
</dbReference>
<protein>
    <submittedName>
        <fullName evidence="2">Protein serine threonine phosphatases</fullName>
    </submittedName>
</protein>
<reference evidence="3" key="1">
    <citation type="journal article" date="2019" name="Curr. Biol.">
        <title>Genome Sequence of Striga asiatica Provides Insight into the Evolution of Plant Parasitism.</title>
        <authorList>
            <person name="Yoshida S."/>
            <person name="Kim S."/>
            <person name="Wafula E.K."/>
            <person name="Tanskanen J."/>
            <person name="Kim Y.M."/>
            <person name="Honaas L."/>
            <person name="Yang Z."/>
            <person name="Spallek T."/>
            <person name="Conn C.E."/>
            <person name="Ichihashi Y."/>
            <person name="Cheong K."/>
            <person name="Cui S."/>
            <person name="Der J.P."/>
            <person name="Gundlach H."/>
            <person name="Jiao Y."/>
            <person name="Hori C."/>
            <person name="Ishida J.K."/>
            <person name="Kasahara H."/>
            <person name="Kiba T."/>
            <person name="Kim M.S."/>
            <person name="Koo N."/>
            <person name="Laohavisit A."/>
            <person name="Lee Y.H."/>
            <person name="Lumba S."/>
            <person name="McCourt P."/>
            <person name="Mortimer J.C."/>
            <person name="Mutuku J.M."/>
            <person name="Nomura T."/>
            <person name="Sasaki-Sekimoto Y."/>
            <person name="Seto Y."/>
            <person name="Wang Y."/>
            <person name="Wakatake T."/>
            <person name="Sakakibara H."/>
            <person name="Demura T."/>
            <person name="Yamaguchi S."/>
            <person name="Yoneyama K."/>
            <person name="Manabe R.I."/>
            <person name="Nelson D.C."/>
            <person name="Schulman A.H."/>
            <person name="Timko M.P."/>
            <person name="dePamphilis C.W."/>
            <person name="Choi D."/>
            <person name="Shirasu K."/>
        </authorList>
    </citation>
    <scope>NUCLEOTIDE SEQUENCE [LARGE SCALE GENOMIC DNA]</scope>
    <source>
        <strain evidence="3">cv. UVA1</strain>
    </source>
</reference>
<sequence length="230" mass="25352">MIFHHKSHTRLRRGPPCDLPPGPSVKRGWDSRPHLHRPQHPVREHLRQHFVQRQRHLGSPIGFLPQGVGRKYGWQAGGRGQPVPDRMSQFANSISLKSPLPPAAASAQPHAAAGIGQSPHAAKPMHMVPAATHGDLIAHAIVCLLAQRRGPRSSRPCIASTRLRMSLVSHSTHEKDSRVRTHMRPSPNRHMSHARHAPEIPTPARVRSSSRASRPAPDMTCAACQRLSVT</sequence>
<gene>
    <name evidence="2" type="ORF">STAS_17180</name>
</gene>
<feature type="compositionally biased region" description="Low complexity" evidence="1">
    <location>
        <begin position="103"/>
        <end position="113"/>
    </location>
</feature>
<evidence type="ECO:0000313" key="3">
    <source>
        <dbReference type="Proteomes" id="UP000325081"/>
    </source>
</evidence>
<feature type="region of interest" description="Disordered" evidence="1">
    <location>
        <begin position="1"/>
        <end position="37"/>
    </location>
</feature>
<feature type="compositionally biased region" description="Basic residues" evidence="1">
    <location>
        <begin position="1"/>
        <end position="13"/>
    </location>
</feature>
<comment type="caution">
    <text evidence="2">The sequence shown here is derived from an EMBL/GenBank/DDBJ whole genome shotgun (WGS) entry which is preliminary data.</text>
</comment>
<name>A0A5A7Q8W9_STRAF</name>
<feature type="region of interest" description="Disordered" evidence="1">
    <location>
        <begin position="99"/>
        <end position="122"/>
    </location>
</feature>
<organism evidence="2 3">
    <name type="scientific">Striga asiatica</name>
    <name type="common">Asiatic witchweed</name>
    <name type="synonym">Buchnera asiatica</name>
    <dbReference type="NCBI Taxonomy" id="4170"/>
    <lineage>
        <taxon>Eukaryota</taxon>
        <taxon>Viridiplantae</taxon>
        <taxon>Streptophyta</taxon>
        <taxon>Embryophyta</taxon>
        <taxon>Tracheophyta</taxon>
        <taxon>Spermatophyta</taxon>
        <taxon>Magnoliopsida</taxon>
        <taxon>eudicotyledons</taxon>
        <taxon>Gunneridae</taxon>
        <taxon>Pentapetalae</taxon>
        <taxon>asterids</taxon>
        <taxon>lamiids</taxon>
        <taxon>Lamiales</taxon>
        <taxon>Orobanchaceae</taxon>
        <taxon>Buchnereae</taxon>
        <taxon>Striga</taxon>
    </lineage>
</organism>
<evidence type="ECO:0000313" key="2">
    <source>
        <dbReference type="EMBL" id="GER40501.1"/>
    </source>
</evidence>
<evidence type="ECO:0000256" key="1">
    <source>
        <dbReference type="SAM" id="MobiDB-lite"/>
    </source>
</evidence>